<dbReference type="EMBL" id="JAAAIN010001912">
    <property type="protein sequence ID" value="KAG0299299.1"/>
    <property type="molecule type" value="Genomic_DNA"/>
</dbReference>
<gene>
    <name evidence="1" type="ORF">BGZ97_003795</name>
</gene>
<accession>A0A9P6QV61</accession>
<dbReference type="AlphaFoldDB" id="A0A9P6QV61"/>
<keyword evidence="2" id="KW-1185">Reference proteome</keyword>
<reference evidence="1" key="1">
    <citation type="journal article" date="2020" name="Fungal Divers.">
        <title>Resolving the Mortierellaceae phylogeny through synthesis of multi-gene phylogenetics and phylogenomics.</title>
        <authorList>
            <person name="Vandepol N."/>
            <person name="Liber J."/>
            <person name="Desiro A."/>
            <person name="Na H."/>
            <person name="Kennedy M."/>
            <person name="Barry K."/>
            <person name="Grigoriev I.V."/>
            <person name="Miller A.N."/>
            <person name="O'Donnell K."/>
            <person name="Stajich J.E."/>
            <person name="Bonito G."/>
        </authorList>
    </citation>
    <scope>NUCLEOTIDE SEQUENCE</scope>
    <source>
        <strain evidence="1">NVP60</strain>
    </source>
</reference>
<evidence type="ECO:0000313" key="2">
    <source>
        <dbReference type="Proteomes" id="UP000823405"/>
    </source>
</evidence>
<dbReference type="OrthoDB" id="2488799at2759"/>
<proteinExistence type="predicted"/>
<evidence type="ECO:0000313" key="1">
    <source>
        <dbReference type="EMBL" id="KAG0299299.1"/>
    </source>
</evidence>
<sequence length="63" mass="7013">MAALFRNRNVRLSAITDAISRLQLQHLGSFVISRQPARLRFITQSCPNLLKDQTGASVSETTL</sequence>
<feature type="non-terminal residue" evidence="1">
    <location>
        <position position="63"/>
    </location>
</feature>
<name>A0A9P6QV61_9FUNG</name>
<organism evidence="1 2">
    <name type="scientific">Linnemannia gamsii</name>
    <dbReference type="NCBI Taxonomy" id="64522"/>
    <lineage>
        <taxon>Eukaryota</taxon>
        <taxon>Fungi</taxon>
        <taxon>Fungi incertae sedis</taxon>
        <taxon>Mucoromycota</taxon>
        <taxon>Mortierellomycotina</taxon>
        <taxon>Mortierellomycetes</taxon>
        <taxon>Mortierellales</taxon>
        <taxon>Mortierellaceae</taxon>
        <taxon>Linnemannia</taxon>
    </lineage>
</organism>
<comment type="caution">
    <text evidence="1">The sequence shown here is derived from an EMBL/GenBank/DDBJ whole genome shotgun (WGS) entry which is preliminary data.</text>
</comment>
<protein>
    <submittedName>
        <fullName evidence="1">Uncharacterized protein</fullName>
    </submittedName>
</protein>
<dbReference type="Proteomes" id="UP000823405">
    <property type="component" value="Unassembled WGS sequence"/>
</dbReference>